<dbReference type="GO" id="GO:0016746">
    <property type="term" value="F:acyltransferase activity"/>
    <property type="evidence" value="ECO:0007669"/>
    <property type="project" value="UniProtKB-KW"/>
</dbReference>
<keyword evidence="3" id="KW-0012">Acyltransferase</keyword>
<dbReference type="PANTHER" id="PTHR11104">
    <property type="entry name" value="AMINOGLYCOSIDE N3-ACETYLTRANSFERASE"/>
    <property type="match status" value="1"/>
</dbReference>
<evidence type="ECO:0000256" key="3">
    <source>
        <dbReference type="ARBA" id="ARBA00023315"/>
    </source>
</evidence>
<protein>
    <submittedName>
        <fullName evidence="4">Aminoglycoside N(3)-acetyltransferase</fullName>
    </submittedName>
</protein>
<keyword evidence="2" id="KW-0808">Transferase</keyword>
<evidence type="ECO:0000256" key="1">
    <source>
        <dbReference type="ARBA" id="ARBA00006383"/>
    </source>
</evidence>
<name>A0ABD5P3D5_9EURY</name>
<organism evidence="4 5">
    <name type="scientific">Natribaculum luteum</name>
    <dbReference type="NCBI Taxonomy" id="1586232"/>
    <lineage>
        <taxon>Archaea</taxon>
        <taxon>Methanobacteriati</taxon>
        <taxon>Methanobacteriota</taxon>
        <taxon>Stenosarchaea group</taxon>
        <taxon>Halobacteria</taxon>
        <taxon>Halobacteriales</taxon>
        <taxon>Natrialbaceae</taxon>
        <taxon>Natribaculum</taxon>
    </lineage>
</organism>
<dbReference type="AlphaFoldDB" id="A0ABD5P3D5"/>
<dbReference type="SUPFAM" id="SSF110710">
    <property type="entry name" value="TTHA0583/YokD-like"/>
    <property type="match status" value="1"/>
</dbReference>
<comment type="similarity">
    <text evidence="1">Belongs to the antibiotic N-acetyltransferase family.</text>
</comment>
<dbReference type="GeneID" id="71855657"/>
<evidence type="ECO:0000256" key="2">
    <source>
        <dbReference type="ARBA" id="ARBA00022679"/>
    </source>
</evidence>
<gene>
    <name evidence="4" type="ORF">ACFOZ7_16335</name>
</gene>
<dbReference type="InterPro" id="IPR028345">
    <property type="entry name" value="Antibiotic_NAT-like"/>
</dbReference>
<sequence>MSERTAVERVDEPVTVSSLVADLRDVGVTAGETLLVHSSLSALGWVCGGPQAVVDALRTVVTESGTLVMPTHTGQYTDPAGWSNPPVPEAWVERIRETRPPFRPDVTPTRGMGAIPECFRTYPDVVRSDHPEVSFAAWGADADAIVADHGLDYGLGENSPLARVYDRDGSVLLLGVGHDSNTSLHLAEYRADVPTETAMNHVPILEDGRRTFVEYEDFETSTEDFVDLGKAFTREHEVTTGTVGTGDATLVDQRILVDFAVDWFEANR</sequence>
<dbReference type="Proteomes" id="UP001595821">
    <property type="component" value="Unassembled WGS sequence"/>
</dbReference>
<reference evidence="4 5" key="1">
    <citation type="journal article" date="2014" name="Int. J. Syst. Evol. Microbiol.">
        <title>Complete genome sequence of Corynebacterium casei LMG S-19264T (=DSM 44701T), isolated from a smear-ripened cheese.</title>
        <authorList>
            <consortium name="US DOE Joint Genome Institute (JGI-PGF)"/>
            <person name="Walter F."/>
            <person name="Albersmeier A."/>
            <person name="Kalinowski J."/>
            <person name="Ruckert C."/>
        </authorList>
    </citation>
    <scope>NUCLEOTIDE SEQUENCE [LARGE SCALE GENOMIC DNA]</scope>
    <source>
        <strain evidence="4 5">IBRC-M 10912</strain>
    </source>
</reference>
<dbReference type="InterPro" id="IPR003679">
    <property type="entry name" value="Amioglycoside_AcTrfase"/>
</dbReference>
<dbReference type="Pfam" id="PF02522">
    <property type="entry name" value="Antibiotic_NAT"/>
    <property type="match status" value="1"/>
</dbReference>
<dbReference type="PANTHER" id="PTHR11104:SF0">
    <property type="entry name" value="SPBETA PROPHAGE-DERIVED AMINOGLYCOSIDE N(3')-ACETYLTRANSFERASE-LIKE PROTEIN YOKD"/>
    <property type="match status" value="1"/>
</dbReference>
<accession>A0ABD5P3D5</accession>
<evidence type="ECO:0000313" key="5">
    <source>
        <dbReference type="Proteomes" id="UP001595821"/>
    </source>
</evidence>
<proteinExistence type="inferred from homology"/>
<evidence type="ECO:0000313" key="4">
    <source>
        <dbReference type="EMBL" id="MFC4248478.1"/>
    </source>
</evidence>
<comment type="caution">
    <text evidence="4">The sequence shown here is derived from an EMBL/GenBank/DDBJ whole genome shotgun (WGS) entry which is preliminary data.</text>
</comment>
<dbReference type="RefSeq" id="WP_246970431.1">
    <property type="nucleotide sequence ID" value="NZ_CP095397.1"/>
</dbReference>
<dbReference type="EMBL" id="JBHSDJ010000123">
    <property type="protein sequence ID" value="MFC4248478.1"/>
    <property type="molecule type" value="Genomic_DNA"/>
</dbReference>